<comment type="caution">
    <text evidence="20">The sequence shown here is derived from an EMBL/GenBank/DDBJ whole genome shotgun (WGS) entry which is preliminary data.</text>
</comment>
<feature type="domain" description="Glycosyl transferase family 51" evidence="19">
    <location>
        <begin position="71"/>
        <end position="246"/>
    </location>
</feature>
<dbReference type="RefSeq" id="WP_181731258.1">
    <property type="nucleotide sequence ID" value="NZ_JACEIR010000002.1"/>
</dbReference>
<proteinExistence type="inferred from homology"/>
<feature type="transmembrane region" description="Helical" evidence="17">
    <location>
        <begin position="31"/>
        <end position="50"/>
    </location>
</feature>
<evidence type="ECO:0000256" key="10">
    <source>
        <dbReference type="ARBA" id="ARBA00022960"/>
    </source>
</evidence>
<dbReference type="EMBL" id="JAECVW010000003">
    <property type="protein sequence ID" value="MBH8594922.1"/>
    <property type="molecule type" value="Genomic_DNA"/>
</dbReference>
<keyword evidence="9" id="KW-0378">Hydrolase</keyword>
<comment type="catalytic activity">
    <reaction evidence="16">
        <text>[GlcNAc-(1-&gt;4)-Mur2Ac(oyl-L-Ala-gamma-D-Glu-L-Lys-D-Ala-D-Ala)](n)-di-trans,octa-cis-undecaprenyl diphosphate + beta-D-GlcNAc-(1-&gt;4)-Mur2Ac(oyl-L-Ala-gamma-D-Glu-L-Lys-D-Ala-D-Ala)-di-trans,octa-cis-undecaprenyl diphosphate = [GlcNAc-(1-&gt;4)-Mur2Ac(oyl-L-Ala-gamma-D-Glu-L-Lys-D-Ala-D-Ala)](n+1)-di-trans,octa-cis-undecaprenyl diphosphate + di-trans,octa-cis-undecaprenyl diphosphate + H(+)</text>
        <dbReference type="Rhea" id="RHEA:23708"/>
        <dbReference type="Rhea" id="RHEA-COMP:9602"/>
        <dbReference type="Rhea" id="RHEA-COMP:9603"/>
        <dbReference type="ChEBI" id="CHEBI:15378"/>
        <dbReference type="ChEBI" id="CHEBI:58405"/>
        <dbReference type="ChEBI" id="CHEBI:60033"/>
        <dbReference type="ChEBI" id="CHEBI:78435"/>
        <dbReference type="EC" id="2.4.99.28"/>
    </reaction>
</comment>
<dbReference type="Pfam" id="PF00912">
    <property type="entry name" value="Transgly"/>
    <property type="match status" value="1"/>
</dbReference>
<dbReference type="GO" id="GO:0009002">
    <property type="term" value="F:serine-type D-Ala-D-Ala carboxypeptidase activity"/>
    <property type="evidence" value="ECO:0007669"/>
    <property type="project" value="UniProtKB-EC"/>
</dbReference>
<keyword evidence="8" id="KW-0808">Transferase</keyword>
<gene>
    <name evidence="20" type="ORF">I8U20_06215</name>
</gene>
<keyword evidence="13" id="KW-0511">Multifunctional enzyme</keyword>
<keyword evidence="4" id="KW-1003">Cell membrane</keyword>
<dbReference type="PANTHER" id="PTHR32282:SF11">
    <property type="entry name" value="PENICILLIN-BINDING PROTEIN 1B"/>
    <property type="match status" value="1"/>
</dbReference>
<dbReference type="SUPFAM" id="SSF56601">
    <property type="entry name" value="beta-lactamase/transpeptidase-like"/>
    <property type="match status" value="1"/>
</dbReference>
<evidence type="ECO:0000256" key="1">
    <source>
        <dbReference type="ARBA" id="ARBA00004236"/>
    </source>
</evidence>
<evidence type="ECO:0000256" key="17">
    <source>
        <dbReference type="SAM" id="Phobius"/>
    </source>
</evidence>
<dbReference type="GO" id="GO:0008360">
    <property type="term" value="P:regulation of cell shape"/>
    <property type="evidence" value="ECO:0007669"/>
    <property type="project" value="UniProtKB-KW"/>
</dbReference>
<dbReference type="PANTHER" id="PTHR32282">
    <property type="entry name" value="BINDING PROTEIN TRANSPEPTIDASE, PUTATIVE-RELATED"/>
    <property type="match status" value="1"/>
</dbReference>
<reference evidence="20 21" key="1">
    <citation type="submission" date="2020-12" db="EMBL/GenBank/DDBJ databases">
        <title>WGS of Thermoactinomyces spp.</title>
        <authorList>
            <person name="Cheng K."/>
        </authorList>
    </citation>
    <scope>NUCLEOTIDE SEQUENCE [LARGE SCALE GENOMIC DNA]</scope>
    <source>
        <strain evidence="21">CICC 10671\DSM 43846</strain>
    </source>
</reference>
<keyword evidence="11" id="KW-0573">Peptidoglycan synthesis</keyword>
<keyword evidence="21" id="KW-1185">Reference proteome</keyword>
<dbReference type="InterPro" id="IPR001460">
    <property type="entry name" value="PCN-bd_Tpept"/>
</dbReference>
<evidence type="ECO:0000256" key="9">
    <source>
        <dbReference type="ARBA" id="ARBA00022801"/>
    </source>
</evidence>
<dbReference type="GO" id="GO:0009252">
    <property type="term" value="P:peptidoglycan biosynthetic process"/>
    <property type="evidence" value="ECO:0007669"/>
    <property type="project" value="UniProtKB-KW"/>
</dbReference>
<evidence type="ECO:0000256" key="2">
    <source>
        <dbReference type="ARBA" id="ARBA00007090"/>
    </source>
</evidence>
<evidence type="ECO:0000256" key="8">
    <source>
        <dbReference type="ARBA" id="ARBA00022679"/>
    </source>
</evidence>
<evidence type="ECO:0000313" key="21">
    <source>
        <dbReference type="Proteomes" id="UP000633619"/>
    </source>
</evidence>
<keyword evidence="6" id="KW-0645">Protease</keyword>
<dbReference type="Proteomes" id="UP000633619">
    <property type="component" value="Unassembled WGS sequence"/>
</dbReference>
<protein>
    <submittedName>
        <fullName evidence="20">PBP1A family penicillin-binding protein</fullName>
    </submittedName>
</protein>
<dbReference type="InterPro" id="IPR001264">
    <property type="entry name" value="Glyco_trans_51"/>
</dbReference>
<keyword evidence="14" id="KW-0961">Cell wall biogenesis/degradation</keyword>
<dbReference type="GO" id="GO:0005886">
    <property type="term" value="C:plasma membrane"/>
    <property type="evidence" value="ECO:0007669"/>
    <property type="project" value="UniProtKB-SubCell"/>
</dbReference>
<comment type="catalytic activity">
    <reaction evidence="15">
        <text>Preferential cleavage: (Ac)2-L-Lys-D-Ala-|-D-Ala. Also transpeptidation of peptidyl-alanyl moieties that are N-acyl substituents of D-alanine.</text>
        <dbReference type="EC" id="3.4.16.4"/>
    </reaction>
</comment>
<dbReference type="AlphaFoldDB" id="A0A8I1ABR6"/>
<dbReference type="GO" id="GO:0006508">
    <property type="term" value="P:proteolysis"/>
    <property type="evidence" value="ECO:0007669"/>
    <property type="project" value="UniProtKB-KW"/>
</dbReference>
<evidence type="ECO:0000259" key="18">
    <source>
        <dbReference type="Pfam" id="PF00905"/>
    </source>
</evidence>
<keyword evidence="12 17" id="KW-0472">Membrane</keyword>
<dbReference type="FunFam" id="1.10.3810.10:FF:000001">
    <property type="entry name" value="Penicillin-binding protein 1A"/>
    <property type="match status" value="1"/>
</dbReference>
<dbReference type="InterPro" id="IPR012338">
    <property type="entry name" value="Beta-lactam/transpept-like"/>
</dbReference>
<evidence type="ECO:0000256" key="4">
    <source>
        <dbReference type="ARBA" id="ARBA00022475"/>
    </source>
</evidence>
<dbReference type="GO" id="GO:0030288">
    <property type="term" value="C:outer membrane-bounded periplasmic space"/>
    <property type="evidence" value="ECO:0007669"/>
    <property type="project" value="TreeGrafter"/>
</dbReference>
<dbReference type="Gene3D" id="3.40.710.10">
    <property type="entry name" value="DD-peptidase/beta-lactamase superfamily"/>
    <property type="match status" value="1"/>
</dbReference>
<evidence type="ECO:0000256" key="11">
    <source>
        <dbReference type="ARBA" id="ARBA00022984"/>
    </source>
</evidence>
<dbReference type="InterPro" id="IPR050396">
    <property type="entry name" value="Glycosyltr_51/Transpeptidase"/>
</dbReference>
<accession>A0A8I1ABR6</accession>
<keyword evidence="7" id="KW-0328">Glycosyltransferase</keyword>
<evidence type="ECO:0000256" key="16">
    <source>
        <dbReference type="ARBA" id="ARBA00049902"/>
    </source>
</evidence>
<evidence type="ECO:0000256" key="7">
    <source>
        <dbReference type="ARBA" id="ARBA00022676"/>
    </source>
</evidence>
<dbReference type="GO" id="GO:0071555">
    <property type="term" value="P:cell wall organization"/>
    <property type="evidence" value="ECO:0007669"/>
    <property type="project" value="UniProtKB-KW"/>
</dbReference>
<evidence type="ECO:0000256" key="5">
    <source>
        <dbReference type="ARBA" id="ARBA00022645"/>
    </source>
</evidence>
<dbReference type="GO" id="GO:0008658">
    <property type="term" value="F:penicillin binding"/>
    <property type="evidence" value="ECO:0007669"/>
    <property type="project" value="InterPro"/>
</dbReference>
<evidence type="ECO:0000256" key="12">
    <source>
        <dbReference type="ARBA" id="ARBA00023136"/>
    </source>
</evidence>
<feature type="domain" description="Penicillin-binding protein transpeptidase" evidence="18">
    <location>
        <begin position="337"/>
        <end position="584"/>
    </location>
</feature>
<keyword evidence="17" id="KW-1133">Transmembrane helix</keyword>
<keyword evidence="17" id="KW-0812">Transmembrane</keyword>
<dbReference type="InterPro" id="IPR023346">
    <property type="entry name" value="Lysozyme-like_dom_sf"/>
</dbReference>
<sequence>MKKQDFPTGVQPGHVPRLAKIILRLAHMVKLAFISIILFSLFCGLALLYLKGRPLPPPDTYASSMMLDDRGRVIGSLDHGEPRDIIRLNQLPKSLIHATLAAEDKDFYRHHGFSVSGIARAVFANLKAGGVVQGASTITQQLARNLYLTHDRTWTRKLKEAIYTLQLELHYTKDEILELYFNEIYYGHGAYGIGRASKMYFNKKPEELSLAESALLAGIPRGPYYYSPYRHLNRAKKRQHHILDLMVKNRFISPEEAEAAKNQAISMHPLSRSKPAKASYFRDYIIQTAVTRYGLDESLVRSGGLKIYTTLNTDMQKAAEKAVQQHIRDDKDLQGALISVDPVTGHIKAMVGGKDYQQSQYNRVFARRQPGSSFKPVVYLSALENGFTPLSKIMSRPTIFQFGEDTYTPRNFHQHYANRLITLREAIARSDNVYAVGTLAKIGTAPVIETARRLGIKSPIQATPSLALGSYPVSPFEMAQAYATLAAGGVKKPLIGITKIVDPFGRVLVEEKTEPERVASPAHTFVLTKLLENVLKPGGTGYRAGHLFHQPAAGKTGTTDWDGWLSGYTPNLVTTVWVGYDQEKKLPYHKARLAQNIWAEYMNKATGKQPARIFTMPPGVKVVYVNPEEGKIAAPGCMGKQAYLEYFVAGTEPVVSCTPSHAPRKKKPSMLERFLRWWKNG</sequence>
<keyword evidence="5" id="KW-0121">Carboxypeptidase</keyword>
<evidence type="ECO:0000256" key="13">
    <source>
        <dbReference type="ARBA" id="ARBA00023268"/>
    </source>
</evidence>
<dbReference type="SUPFAM" id="SSF53955">
    <property type="entry name" value="Lysozyme-like"/>
    <property type="match status" value="1"/>
</dbReference>
<dbReference type="Pfam" id="PF00905">
    <property type="entry name" value="Transpeptidase"/>
    <property type="match status" value="1"/>
</dbReference>
<evidence type="ECO:0000256" key="14">
    <source>
        <dbReference type="ARBA" id="ARBA00023316"/>
    </source>
</evidence>
<keyword evidence="10" id="KW-0133">Cell shape</keyword>
<dbReference type="InterPro" id="IPR036950">
    <property type="entry name" value="PBP_transglycosylase"/>
</dbReference>
<evidence type="ECO:0000256" key="6">
    <source>
        <dbReference type="ARBA" id="ARBA00022670"/>
    </source>
</evidence>
<comment type="similarity">
    <text evidence="2">In the C-terminal section; belongs to the transpeptidase family.</text>
</comment>
<comment type="similarity">
    <text evidence="3">In the N-terminal section; belongs to the glycosyltransferase 51 family.</text>
</comment>
<evidence type="ECO:0000259" key="19">
    <source>
        <dbReference type="Pfam" id="PF00912"/>
    </source>
</evidence>
<name>A0A8I1ABR6_THEIN</name>
<dbReference type="NCBIfam" id="TIGR02074">
    <property type="entry name" value="PBP_1a_fam"/>
    <property type="match status" value="1"/>
</dbReference>
<comment type="subcellular location">
    <subcellularLocation>
        <location evidence="1">Cell membrane</location>
    </subcellularLocation>
</comment>
<dbReference type="GO" id="GO:0008955">
    <property type="term" value="F:peptidoglycan glycosyltransferase activity"/>
    <property type="evidence" value="ECO:0007669"/>
    <property type="project" value="UniProtKB-EC"/>
</dbReference>
<evidence type="ECO:0000313" key="20">
    <source>
        <dbReference type="EMBL" id="MBH8594922.1"/>
    </source>
</evidence>
<evidence type="ECO:0000256" key="3">
    <source>
        <dbReference type="ARBA" id="ARBA00007739"/>
    </source>
</evidence>
<organism evidence="20 21">
    <name type="scientific">Thermoactinomyces intermedius</name>
    <dbReference type="NCBI Taxonomy" id="2024"/>
    <lineage>
        <taxon>Bacteria</taxon>
        <taxon>Bacillati</taxon>
        <taxon>Bacillota</taxon>
        <taxon>Bacilli</taxon>
        <taxon>Bacillales</taxon>
        <taxon>Thermoactinomycetaceae</taxon>
        <taxon>Thermoactinomyces</taxon>
    </lineage>
</organism>
<dbReference type="Gene3D" id="1.10.3810.10">
    <property type="entry name" value="Biosynthetic peptidoglycan transglycosylase-like"/>
    <property type="match status" value="1"/>
</dbReference>
<evidence type="ECO:0000256" key="15">
    <source>
        <dbReference type="ARBA" id="ARBA00034000"/>
    </source>
</evidence>